<feature type="region of interest" description="Disordered" evidence="1">
    <location>
        <begin position="1"/>
        <end position="29"/>
    </location>
</feature>
<feature type="region of interest" description="Disordered" evidence="1">
    <location>
        <begin position="274"/>
        <end position="321"/>
    </location>
</feature>
<protein>
    <submittedName>
        <fullName evidence="3">Uncharacterized protein</fullName>
    </submittedName>
</protein>
<keyword evidence="2" id="KW-0812">Transmembrane</keyword>
<feature type="transmembrane region" description="Helical" evidence="2">
    <location>
        <begin position="888"/>
        <end position="912"/>
    </location>
</feature>
<accession>A0A8I2YT75</accession>
<organism evidence="3 4">
    <name type="scientific">Boletus reticuloceps</name>
    <dbReference type="NCBI Taxonomy" id="495285"/>
    <lineage>
        <taxon>Eukaryota</taxon>
        <taxon>Fungi</taxon>
        <taxon>Dikarya</taxon>
        <taxon>Basidiomycota</taxon>
        <taxon>Agaricomycotina</taxon>
        <taxon>Agaricomycetes</taxon>
        <taxon>Agaricomycetidae</taxon>
        <taxon>Boletales</taxon>
        <taxon>Boletineae</taxon>
        <taxon>Boletaceae</taxon>
        <taxon>Boletoideae</taxon>
        <taxon>Boletus</taxon>
    </lineage>
</organism>
<keyword evidence="2" id="KW-1133">Transmembrane helix</keyword>
<dbReference type="Proteomes" id="UP000683000">
    <property type="component" value="Unassembled WGS sequence"/>
</dbReference>
<feature type="compositionally biased region" description="Low complexity" evidence="1">
    <location>
        <begin position="500"/>
        <end position="509"/>
    </location>
</feature>
<gene>
    <name evidence="3" type="ORF">JVT61DRAFT_2291</name>
</gene>
<sequence>MYTPPQSRHKRAPSPPLSVAGSSQFTTTPQPKLNVVTRLALEGKAKHGDDGATIRMYLKLSIPMDSVSPGSTIPLFPEENLKLLSAQVHPLDIHSTPYIFSSTSFPLNNAVRALHLSAPSQKSYLTVFGVPTPSSPTMYSSRTSSSPTSSIPHNTHPLDEKYTGHIIVSGYNISYILPKDFPPRFHSGDSASRVSTFSATQMRRHSISERNSMHFMAAIELWVPYASRPPKAPFLIAVPVPRCLSNNIRLRIYPPPPTSTSSSFASLSSADEDPGAWELASEPHVTRVMSRSRSSADMADDESSDSSAYTNGSSGGILVQGSFPSTERLRVRWAQPTKSIANSDGRRRVGVKESKGEMTTVVLGKAQDPSGGREGILTRLEYKGTCKGIWFPGVATMLGMDIGLEVKGADVVWPLGEDTKWNVTGGTGYTGFDVGPPSTPVSRQLSLDFPTSMSTSSMLYASPIITRQDSSSSTSSLLRAPLPNDHLPDYSFEGSVTLSSVSSLPPTSEGRSRASSDAVASCRSPAIPITIHINMNDISSPSKNVFTFSITATVLILPRYRPHVPNGHGSNGDLDINPIVLPRFCVLTADSETVSTIIRNESEGSTVEVYYISGDLRDAQTRKTVLQRNAINRCGNDGARIALRPISRTTVSQRGGEQVTDNLRLSPRHSPLNGNKAVLSPLPLVPLGGMMRRKRDGPLMISFVDIIATPLHPSPSDAHGVRVHMHAPSDADSEWLEFGLAQVTSLSPEGVVRQYRVDIQPTIDLVPSYDKQPRSHWITWVKVHVGDQGGLVRMDYVVSKVGNSKDLKRNAKGTTHFDILIPTFALPVGRLQVTVETRLETVTLQSNFAHEQKSLDGYRLLHYSLDQFFTPTLSLTVERSSSRIRMGWLSLGKLLLLFLWIFPAVLVAMLLFNLGTEFKHMRHSLDRFVTREFDHGEIPAPLTETIYITTTVLPPSPSIVIDAENVNSHSTTASFTSSHIKCVNHHGLIH</sequence>
<reference evidence="3" key="1">
    <citation type="submission" date="2021-03" db="EMBL/GenBank/DDBJ databases">
        <title>Evolutionary innovations through gain and loss of genes in the ectomycorrhizal Boletales.</title>
        <authorList>
            <person name="Wu G."/>
            <person name="Miyauchi S."/>
            <person name="Morin E."/>
            <person name="Yang Z.-L."/>
            <person name="Xu J."/>
            <person name="Martin F.M."/>
        </authorList>
    </citation>
    <scope>NUCLEOTIDE SEQUENCE</scope>
    <source>
        <strain evidence="3">BR01</strain>
    </source>
</reference>
<evidence type="ECO:0000256" key="2">
    <source>
        <dbReference type="SAM" id="Phobius"/>
    </source>
</evidence>
<proteinExistence type="predicted"/>
<name>A0A8I2YT75_9AGAM</name>
<evidence type="ECO:0000313" key="4">
    <source>
        <dbReference type="Proteomes" id="UP000683000"/>
    </source>
</evidence>
<feature type="region of interest" description="Disordered" evidence="1">
    <location>
        <begin position="500"/>
        <end position="519"/>
    </location>
</feature>
<keyword evidence="4" id="KW-1185">Reference proteome</keyword>
<dbReference type="OrthoDB" id="3210731at2759"/>
<keyword evidence="2" id="KW-0472">Membrane</keyword>
<feature type="compositionally biased region" description="Polar residues" evidence="1">
    <location>
        <begin position="20"/>
        <end position="29"/>
    </location>
</feature>
<comment type="caution">
    <text evidence="3">The sequence shown here is derived from an EMBL/GenBank/DDBJ whole genome shotgun (WGS) entry which is preliminary data.</text>
</comment>
<evidence type="ECO:0000256" key="1">
    <source>
        <dbReference type="SAM" id="MobiDB-lite"/>
    </source>
</evidence>
<dbReference type="EMBL" id="JAGFBS010000012">
    <property type="protein sequence ID" value="KAG6376312.1"/>
    <property type="molecule type" value="Genomic_DNA"/>
</dbReference>
<dbReference type="AlphaFoldDB" id="A0A8I2YT75"/>
<evidence type="ECO:0000313" key="3">
    <source>
        <dbReference type="EMBL" id="KAG6376312.1"/>
    </source>
</evidence>